<dbReference type="Proteomes" id="UP000230069">
    <property type="component" value="Unassembled WGS sequence"/>
</dbReference>
<dbReference type="AlphaFoldDB" id="A0A2G5CDD7"/>
<dbReference type="CDD" id="cd00590">
    <property type="entry name" value="RRM_SF"/>
    <property type="match status" value="1"/>
</dbReference>
<evidence type="ECO:0000313" key="1">
    <source>
        <dbReference type="EMBL" id="PIA29279.1"/>
    </source>
</evidence>
<dbReference type="InParanoid" id="A0A2G5CDD7"/>
<evidence type="ECO:0008006" key="3">
    <source>
        <dbReference type="Google" id="ProtNLM"/>
    </source>
</evidence>
<organism evidence="1 2">
    <name type="scientific">Aquilegia coerulea</name>
    <name type="common">Rocky mountain columbine</name>
    <dbReference type="NCBI Taxonomy" id="218851"/>
    <lineage>
        <taxon>Eukaryota</taxon>
        <taxon>Viridiplantae</taxon>
        <taxon>Streptophyta</taxon>
        <taxon>Embryophyta</taxon>
        <taxon>Tracheophyta</taxon>
        <taxon>Spermatophyta</taxon>
        <taxon>Magnoliopsida</taxon>
        <taxon>Ranunculales</taxon>
        <taxon>Ranunculaceae</taxon>
        <taxon>Thalictroideae</taxon>
        <taxon>Aquilegia</taxon>
    </lineage>
</organism>
<accession>A0A2G5CDD7</accession>
<dbReference type="EMBL" id="KZ305078">
    <property type="protein sequence ID" value="PIA29279.1"/>
    <property type="molecule type" value="Genomic_DNA"/>
</dbReference>
<dbReference type="SUPFAM" id="SSF54928">
    <property type="entry name" value="RNA-binding domain, RBD"/>
    <property type="match status" value="1"/>
</dbReference>
<proteinExistence type="predicted"/>
<name>A0A2G5CDD7_AQUCA</name>
<dbReference type="OrthoDB" id="1923695at2759"/>
<reference evidence="1 2" key="1">
    <citation type="submission" date="2017-09" db="EMBL/GenBank/DDBJ databases">
        <title>WGS assembly of Aquilegia coerulea Goldsmith.</title>
        <authorList>
            <person name="Hodges S."/>
            <person name="Kramer E."/>
            <person name="Nordborg M."/>
            <person name="Tomkins J."/>
            <person name="Borevitz J."/>
            <person name="Derieg N."/>
            <person name="Yan J."/>
            <person name="Mihaltcheva S."/>
            <person name="Hayes R.D."/>
            <person name="Rokhsar D."/>
        </authorList>
    </citation>
    <scope>NUCLEOTIDE SEQUENCE [LARGE SCALE GENOMIC DNA]</scope>
    <source>
        <strain evidence="2">cv. Goldsmith</strain>
    </source>
</reference>
<evidence type="ECO:0000313" key="2">
    <source>
        <dbReference type="Proteomes" id="UP000230069"/>
    </source>
</evidence>
<dbReference type="InterPro" id="IPR035979">
    <property type="entry name" value="RBD_domain_sf"/>
</dbReference>
<protein>
    <recommendedName>
        <fullName evidence="3">RRM domain-containing protein</fullName>
    </recommendedName>
</protein>
<keyword evidence="2" id="KW-1185">Reference proteome</keyword>
<sequence>MMMVRKLGSLISPLYSANRSFSQLIFSINPNLLPFSTNNIQISSDLSRLYPRYGDRILKYSLHTSSGEEDDFAELDLPVKEGPATRSKLMTEKRKEKVKPNYSRKTKYGLDLQGKDIPKIKSLSPKNDNCSPDLRCVGESRTKISDIEKDTKDSAINLNAKSVTIEKVPTKIKLTDLKNALSEFGEILNASIRSETNGFSTCDVEFKALESKKRAVASGGIIVKLCHLPIRSLCMPENITIRIKNINSDIAEPAIHSTCLLCGPVEGLSRTKDSYVDVVFGVQKISAGKEIVDKLNVMCADDGWLVEILSESPDLTRIDISADSSKLQQVTGQELANLLEDAQRHYQLQKIFFDDLNKLHQSVMHLQNRPTC</sequence>
<gene>
    <name evidence="1" type="ORF">AQUCO_06100058v1</name>
</gene>
<dbReference type="GO" id="GO:0003676">
    <property type="term" value="F:nucleic acid binding"/>
    <property type="evidence" value="ECO:0007669"/>
    <property type="project" value="InterPro"/>
</dbReference>